<dbReference type="EMBL" id="JACTNZ010000012">
    <property type="protein sequence ID" value="KAG5523619.1"/>
    <property type="molecule type" value="Genomic_DNA"/>
</dbReference>
<dbReference type="PANTHER" id="PTHR31111:SF136">
    <property type="entry name" value="F-BOX ASSOCIATED DOMAIN-CONTAINING PROTEIN"/>
    <property type="match status" value="1"/>
</dbReference>
<protein>
    <recommendedName>
        <fullName evidence="3">F-box protein</fullName>
    </recommendedName>
</protein>
<dbReference type="PANTHER" id="PTHR31111">
    <property type="entry name" value="BNAA05G37150D PROTEIN-RELATED"/>
    <property type="match status" value="1"/>
</dbReference>
<evidence type="ECO:0008006" key="3">
    <source>
        <dbReference type="Google" id="ProtNLM"/>
    </source>
</evidence>
<reference evidence="1" key="1">
    <citation type="submission" date="2020-08" db="EMBL/GenBank/DDBJ databases">
        <title>Plant Genome Project.</title>
        <authorList>
            <person name="Zhang R.-G."/>
        </authorList>
    </citation>
    <scope>NUCLEOTIDE SEQUENCE</scope>
    <source>
        <strain evidence="1">WSP0</strain>
        <tissue evidence="1">Leaf</tissue>
    </source>
</reference>
<dbReference type="Proteomes" id="UP000823749">
    <property type="component" value="Chromosome 12"/>
</dbReference>
<name>A0AAV6I966_9ERIC</name>
<organism evidence="1 2">
    <name type="scientific">Rhododendron griersonianum</name>
    <dbReference type="NCBI Taxonomy" id="479676"/>
    <lineage>
        <taxon>Eukaryota</taxon>
        <taxon>Viridiplantae</taxon>
        <taxon>Streptophyta</taxon>
        <taxon>Embryophyta</taxon>
        <taxon>Tracheophyta</taxon>
        <taxon>Spermatophyta</taxon>
        <taxon>Magnoliopsida</taxon>
        <taxon>eudicotyledons</taxon>
        <taxon>Gunneridae</taxon>
        <taxon>Pentapetalae</taxon>
        <taxon>asterids</taxon>
        <taxon>Ericales</taxon>
        <taxon>Ericaceae</taxon>
        <taxon>Ericoideae</taxon>
        <taxon>Rhodoreae</taxon>
        <taxon>Rhododendron</taxon>
    </lineage>
</organism>
<evidence type="ECO:0000313" key="2">
    <source>
        <dbReference type="Proteomes" id="UP000823749"/>
    </source>
</evidence>
<dbReference type="SUPFAM" id="SSF69304">
    <property type="entry name" value="Tricorn protease N-terminal domain"/>
    <property type="match status" value="1"/>
</dbReference>
<accession>A0AAV6I966</accession>
<evidence type="ECO:0000313" key="1">
    <source>
        <dbReference type="EMBL" id="KAG5523619.1"/>
    </source>
</evidence>
<dbReference type="Gene3D" id="1.20.1280.50">
    <property type="match status" value="1"/>
</dbReference>
<dbReference type="AlphaFoldDB" id="A0AAV6I966"/>
<sequence length="335" mass="38532">MIQLIAGQVKSGVIPTSGCPDESIESKIISLPKELMFNILVLLPADVLYNVMRYLCFQWCKIIHEPVFIKAHLLRSSAAGLFIQYRSAPHNAYYVDTGTRDVTVTRLNFQISSRARSTGEYKVVGTYQENGVWYCGIITVGKDLTWRTVDTQDICVDKRRPLIHRPFSTRGYVYWANMGRSNLFTLDVETEVFLEFPVPESSRQGRLIWYKEVGNFLGCMFWCSYSYVFEVLVLADPKTGEWKNLYKFDLNGKRKMISLSLIKKTSPKNLELKPVAWVNNGEVVVFTTYDRASTSYIAYNVETGETYSFDMCEQNRCTPFWCPHVNSLVSFHLPQ</sequence>
<dbReference type="SUPFAM" id="SSF81383">
    <property type="entry name" value="F-box domain"/>
    <property type="match status" value="1"/>
</dbReference>
<comment type="caution">
    <text evidence="1">The sequence shown here is derived from an EMBL/GenBank/DDBJ whole genome shotgun (WGS) entry which is preliminary data.</text>
</comment>
<gene>
    <name evidence="1" type="ORF">RHGRI_035424</name>
</gene>
<proteinExistence type="predicted"/>
<dbReference type="InterPro" id="IPR036047">
    <property type="entry name" value="F-box-like_dom_sf"/>
</dbReference>
<keyword evidence="2" id="KW-1185">Reference proteome</keyword>